<protein>
    <recommendedName>
        <fullName evidence="1">Retrovirus-related Pol polyprotein from transposon TNT 1-94-like beta-barrel domain-containing protein</fullName>
    </recommendedName>
</protein>
<dbReference type="InterPro" id="IPR054722">
    <property type="entry name" value="PolX-like_BBD"/>
</dbReference>
<dbReference type="Proteomes" id="UP000315295">
    <property type="component" value="Unassembled WGS sequence"/>
</dbReference>
<organism evidence="2 3">
    <name type="scientific">Malus baccata</name>
    <name type="common">Siberian crab apple</name>
    <name type="synonym">Pyrus baccata</name>
    <dbReference type="NCBI Taxonomy" id="106549"/>
    <lineage>
        <taxon>Eukaryota</taxon>
        <taxon>Viridiplantae</taxon>
        <taxon>Streptophyta</taxon>
        <taxon>Embryophyta</taxon>
        <taxon>Tracheophyta</taxon>
        <taxon>Spermatophyta</taxon>
        <taxon>Magnoliopsida</taxon>
        <taxon>eudicotyledons</taxon>
        <taxon>Gunneridae</taxon>
        <taxon>Pentapetalae</taxon>
        <taxon>rosids</taxon>
        <taxon>fabids</taxon>
        <taxon>Rosales</taxon>
        <taxon>Rosaceae</taxon>
        <taxon>Amygdaloideae</taxon>
        <taxon>Maleae</taxon>
        <taxon>Malus</taxon>
    </lineage>
</organism>
<dbReference type="Pfam" id="PF22936">
    <property type="entry name" value="Pol_BBD"/>
    <property type="match status" value="1"/>
</dbReference>
<gene>
    <name evidence="2" type="ORF">C1H46_042133</name>
</gene>
<keyword evidence="3" id="KW-1185">Reference proteome</keyword>
<accession>A0A540KDN8</accession>
<sequence>MWFSRSLEEELQDLEKEESQDGSKLRLASAVTERESDGELLSVTSGSKACTNWILDTGCTFHMCAVRERFDTYKEVNSGEVLMRYDSSCPVRGIGIVRIRTFDAIM</sequence>
<evidence type="ECO:0000313" key="3">
    <source>
        <dbReference type="Proteomes" id="UP000315295"/>
    </source>
</evidence>
<evidence type="ECO:0000313" key="2">
    <source>
        <dbReference type="EMBL" id="TQD72336.1"/>
    </source>
</evidence>
<feature type="domain" description="Retrovirus-related Pol polyprotein from transposon TNT 1-94-like beta-barrel" evidence="1">
    <location>
        <begin position="53"/>
        <end position="103"/>
    </location>
</feature>
<evidence type="ECO:0000259" key="1">
    <source>
        <dbReference type="Pfam" id="PF22936"/>
    </source>
</evidence>
<proteinExistence type="predicted"/>
<name>A0A540KDN8_MALBA</name>
<dbReference type="AlphaFoldDB" id="A0A540KDN8"/>
<dbReference type="EMBL" id="VIEB01001419">
    <property type="protein sequence ID" value="TQD72336.1"/>
    <property type="molecule type" value="Genomic_DNA"/>
</dbReference>
<reference evidence="2 3" key="1">
    <citation type="journal article" date="2019" name="G3 (Bethesda)">
        <title>Sequencing of a Wild Apple (Malus baccata) Genome Unravels the Differences Between Cultivated and Wild Apple Species Regarding Disease Resistance and Cold Tolerance.</title>
        <authorList>
            <person name="Chen X."/>
        </authorList>
    </citation>
    <scope>NUCLEOTIDE SEQUENCE [LARGE SCALE GENOMIC DNA]</scope>
    <source>
        <strain evidence="3">cv. Shandingzi</strain>
        <tissue evidence="2">Leaves</tissue>
    </source>
</reference>
<comment type="caution">
    <text evidence="2">The sequence shown here is derived from an EMBL/GenBank/DDBJ whole genome shotgun (WGS) entry which is preliminary data.</text>
</comment>